<dbReference type="GO" id="GO:0008757">
    <property type="term" value="F:S-adenosylmethionine-dependent methyltransferase activity"/>
    <property type="evidence" value="ECO:0007669"/>
    <property type="project" value="InterPro"/>
</dbReference>
<evidence type="ECO:0000313" key="3">
    <source>
        <dbReference type="Proteomes" id="UP000319040"/>
    </source>
</evidence>
<keyword evidence="2" id="KW-0489">Methyltransferase</keyword>
<dbReference type="PROSITE" id="PS50123">
    <property type="entry name" value="CHER"/>
    <property type="match status" value="1"/>
</dbReference>
<dbReference type="AlphaFoldDB" id="A0A521CGN3"/>
<evidence type="ECO:0000313" key="2">
    <source>
        <dbReference type="EMBL" id="SMO57931.1"/>
    </source>
</evidence>
<dbReference type="Pfam" id="PF01739">
    <property type="entry name" value="CheR"/>
    <property type="match status" value="1"/>
</dbReference>
<dbReference type="InterPro" id="IPR050903">
    <property type="entry name" value="Bact_Chemotaxis_MeTrfase"/>
</dbReference>
<dbReference type="InterPro" id="IPR022642">
    <property type="entry name" value="CheR_C"/>
</dbReference>
<name>A0A521CGN3_SACCC</name>
<organism evidence="2 3">
    <name type="scientific">Saccharicrinis carchari</name>
    <dbReference type="NCBI Taxonomy" id="1168039"/>
    <lineage>
        <taxon>Bacteria</taxon>
        <taxon>Pseudomonadati</taxon>
        <taxon>Bacteroidota</taxon>
        <taxon>Bacteroidia</taxon>
        <taxon>Marinilabiliales</taxon>
        <taxon>Marinilabiliaceae</taxon>
        <taxon>Saccharicrinis</taxon>
    </lineage>
</organism>
<reference evidence="2 3" key="1">
    <citation type="submission" date="2017-05" db="EMBL/GenBank/DDBJ databases">
        <authorList>
            <person name="Varghese N."/>
            <person name="Submissions S."/>
        </authorList>
    </citation>
    <scope>NUCLEOTIDE SEQUENCE [LARGE SCALE GENOMIC DNA]</scope>
    <source>
        <strain evidence="2 3">DSM 27040</strain>
    </source>
</reference>
<gene>
    <name evidence="2" type="ORF">SAMN06265379_10364</name>
</gene>
<evidence type="ECO:0000259" key="1">
    <source>
        <dbReference type="PROSITE" id="PS50123"/>
    </source>
</evidence>
<keyword evidence="3" id="KW-1185">Reference proteome</keyword>
<sequence>MTDISHKDFLQELSRNTPYDFCDYSDNSIQRRIDKIQTENGLSLKGLLTKAKQDVAFVEQLVNDITVNTTELFRNQEIWEYLYTEVMPRLKSKQKINIWHAGCSTGQEVYSNLILLNEMQLLSKANVVATDINNRVLKMAKDAAYTFQFNAKYIEVYDQLMRKIKPKAKPFEHYFDVDKELDTIRVRDFISRIPKFEKHDLVAQEIPFYHKFDIIFCRNVLIYFNPDLQLKILRKFFDKLHDGGVLILGSHEALHGFIKTRFVKHGMVYTKSNIFHLSEK</sequence>
<dbReference type="InterPro" id="IPR000780">
    <property type="entry name" value="CheR_MeTrfase"/>
</dbReference>
<dbReference type="Gene3D" id="3.40.50.150">
    <property type="entry name" value="Vaccinia Virus protein VP39"/>
    <property type="match status" value="1"/>
</dbReference>
<dbReference type="SMART" id="SM00138">
    <property type="entry name" value="MeTrc"/>
    <property type="match status" value="1"/>
</dbReference>
<dbReference type="SUPFAM" id="SSF53335">
    <property type="entry name" value="S-adenosyl-L-methionine-dependent methyltransferases"/>
    <property type="match status" value="1"/>
</dbReference>
<dbReference type="RefSeq" id="WP_246095509.1">
    <property type="nucleotide sequence ID" value="NZ_FXTB01000003.1"/>
</dbReference>
<protein>
    <submittedName>
        <fullName evidence="2">Chemotaxis protein methyltransferase CheR</fullName>
    </submittedName>
</protein>
<dbReference type="PANTHER" id="PTHR24422">
    <property type="entry name" value="CHEMOTAXIS PROTEIN METHYLTRANSFERASE"/>
    <property type="match status" value="1"/>
</dbReference>
<proteinExistence type="predicted"/>
<dbReference type="GO" id="GO:0032259">
    <property type="term" value="P:methylation"/>
    <property type="evidence" value="ECO:0007669"/>
    <property type="project" value="UniProtKB-KW"/>
</dbReference>
<dbReference type="PANTHER" id="PTHR24422:SF8">
    <property type="entry name" value="CHEMOTAXIS PROTEIN"/>
    <property type="match status" value="1"/>
</dbReference>
<dbReference type="CDD" id="cd02440">
    <property type="entry name" value="AdoMet_MTases"/>
    <property type="match status" value="1"/>
</dbReference>
<feature type="domain" description="CheR-type methyltransferase" evidence="1">
    <location>
        <begin position="1"/>
        <end position="271"/>
    </location>
</feature>
<accession>A0A521CGN3</accession>
<dbReference type="Proteomes" id="UP000319040">
    <property type="component" value="Unassembled WGS sequence"/>
</dbReference>
<dbReference type="EMBL" id="FXTB01000003">
    <property type="protein sequence ID" value="SMO57931.1"/>
    <property type="molecule type" value="Genomic_DNA"/>
</dbReference>
<dbReference type="InterPro" id="IPR029063">
    <property type="entry name" value="SAM-dependent_MTases_sf"/>
</dbReference>
<dbReference type="PRINTS" id="PR00996">
    <property type="entry name" value="CHERMTFRASE"/>
</dbReference>
<keyword evidence="2" id="KW-0808">Transferase</keyword>